<evidence type="ECO:0000256" key="3">
    <source>
        <dbReference type="ARBA" id="ARBA00022544"/>
    </source>
</evidence>
<protein>
    <submittedName>
        <fullName evidence="10">Spore germination protein GerKC</fullName>
    </submittedName>
</protein>
<evidence type="ECO:0000256" key="6">
    <source>
        <dbReference type="ARBA" id="ARBA00023139"/>
    </source>
</evidence>
<keyword evidence="4" id="KW-0732">Signal</keyword>
<accession>A0ABP3RPY7</accession>
<keyword evidence="5" id="KW-0472">Membrane</keyword>
<dbReference type="Pfam" id="PF25198">
    <property type="entry name" value="Spore_GerAC_N"/>
    <property type="match status" value="1"/>
</dbReference>
<dbReference type="InterPro" id="IPR008844">
    <property type="entry name" value="Spore_GerAC-like"/>
</dbReference>
<evidence type="ECO:0000256" key="1">
    <source>
        <dbReference type="ARBA" id="ARBA00004635"/>
    </source>
</evidence>
<feature type="domain" description="Spore germination GerAC-like C-terminal" evidence="8">
    <location>
        <begin position="197"/>
        <end position="353"/>
    </location>
</feature>
<dbReference type="RefSeq" id="WP_343815910.1">
    <property type="nucleotide sequence ID" value="NZ_BAAADS010000025.1"/>
</dbReference>
<comment type="subcellular location">
    <subcellularLocation>
        <location evidence="1">Membrane</location>
        <topology evidence="1">Lipid-anchor</topology>
    </subcellularLocation>
</comment>
<evidence type="ECO:0000256" key="4">
    <source>
        <dbReference type="ARBA" id="ARBA00022729"/>
    </source>
</evidence>
<dbReference type="PANTHER" id="PTHR35789:SF1">
    <property type="entry name" value="SPORE GERMINATION PROTEIN B3"/>
    <property type="match status" value="1"/>
</dbReference>
<reference evidence="11" key="1">
    <citation type="journal article" date="2019" name="Int. J. Syst. Evol. Microbiol.">
        <title>The Global Catalogue of Microorganisms (GCM) 10K type strain sequencing project: providing services to taxonomists for standard genome sequencing and annotation.</title>
        <authorList>
            <consortium name="The Broad Institute Genomics Platform"/>
            <consortium name="The Broad Institute Genome Sequencing Center for Infectious Disease"/>
            <person name="Wu L."/>
            <person name="Ma J."/>
        </authorList>
    </citation>
    <scope>NUCLEOTIDE SEQUENCE [LARGE SCALE GENOMIC DNA]</scope>
    <source>
        <strain evidence="11">JCM 15395</strain>
    </source>
</reference>
<evidence type="ECO:0000259" key="9">
    <source>
        <dbReference type="Pfam" id="PF25198"/>
    </source>
</evidence>
<gene>
    <name evidence="10" type="primary">gerKC</name>
    <name evidence="10" type="ORF">GCM10009001_34100</name>
</gene>
<dbReference type="NCBIfam" id="TIGR02887">
    <property type="entry name" value="spore_ger_x_C"/>
    <property type="match status" value="1"/>
</dbReference>
<evidence type="ECO:0000313" key="11">
    <source>
        <dbReference type="Proteomes" id="UP001500866"/>
    </source>
</evidence>
<keyword evidence="7" id="KW-0449">Lipoprotein</keyword>
<evidence type="ECO:0000256" key="7">
    <source>
        <dbReference type="ARBA" id="ARBA00023288"/>
    </source>
</evidence>
<keyword evidence="3" id="KW-0309">Germination</keyword>
<dbReference type="Pfam" id="PF05504">
    <property type="entry name" value="Spore_GerAC"/>
    <property type="match status" value="1"/>
</dbReference>
<evidence type="ECO:0000256" key="2">
    <source>
        <dbReference type="ARBA" id="ARBA00007886"/>
    </source>
</evidence>
<comment type="caution">
    <text evidence="10">The sequence shown here is derived from an EMBL/GenBank/DDBJ whole genome shotgun (WGS) entry which is preliminary data.</text>
</comment>
<dbReference type="InterPro" id="IPR046953">
    <property type="entry name" value="Spore_GerAC-like_C"/>
</dbReference>
<dbReference type="PANTHER" id="PTHR35789">
    <property type="entry name" value="SPORE GERMINATION PROTEIN B3"/>
    <property type="match status" value="1"/>
</dbReference>
<evidence type="ECO:0000256" key="5">
    <source>
        <dbReference type="ARBA" id="ARBA00023136"/>
    </source>
</evidence>
<name>A0ABP3RPY7_9BACI</name>
<evidence type="ECO:0000259" key="8">
    <source>
        <dbReference type="Pfam" id="PF05504"/>
    </source>
</evidence>
<dbReference type="Gene3D" id="3.30.300.210">
    <property type="entry name" value="Nutrient germinant receptor protein C, domain 3"/>
    <property type="match status" value="1"/>
</dbReference>
<comment type="similarity">
    <text evidence="2">Belongs to the GerABKC lipoprotein family.</text>
</comment>
<sequence>MRRKYAVILLFVAVSLFINFKMPKQVIDQILMVTVAGYDYVDEDSIRGTVVAPTYLEEGQLVDLIYTDTASMIYENRNKLNRQASESLLNGKLEVVLFNRELAQKGLSKYIDYLIRDPSIGTQLNLAIVEGSTHEMLTSIKAKKGAGVFLSDLIEHNIENGNMPIVNLKQFSSEVASKIIDPYLPIIKLKNGVPKITGLALFNSDQYVDKLPPDQVMLFKMLHETLRDGTYFLETKNYNAAIQNVDSTREVEVMKKNGKLKVNFTLKIDAVVREFTGKGGLKKKKEIKNRFQKEISRKSVQLIKKLQEMEVDPLGVEEIVKSRYRGYNKKRFEETYPRMEIDVDTEFTLSEFGTRR</sequence>
<feature type="domain" description="Spore germination protein N-terminal" evidence="9">
    <location>
        <begin position="25"/>
        <end position="189"/>
    </location>
</feature>
<proteinExistence type="inferred from homology"/>
<keyword evidence="6" id="KW-0564">Palmitate</keyword>
<evidence type="ECO:0000313" key="10">
    <source>
        <dbReference type="EMBL" id="GAA0614028.1"/>
    </source>
</evidence>
<dbReference type="InterPro" id="IPR038501">
    <property type="entry name" value="Spore_GerAC_C_sf"/>
</dbReference>
<dbReference type="EMBL" id="BAAADS010000025">
    <property type="protein sequence ID" value="GAA0614028.1"/>
    <property type="molecule type" value="Genomic_DNA"/>
</dbReference>
<keyword evidence="11" id="KW-1185">Reference proteome</keyword>
<organism evidence="10 11">
    <name type="scientific">Virgibacillus siamensis</name>
    <dbReference type="NCBI Taxonomy" id="480071"/>
    <lineage>
        <taxon>Bacteria</taxon>
        <taxon>Bacillati</taxon>
        <taxon>Bacillota</taxon>
        <taxon>Bacilli</taxon>
        <taxon>Bacillales</taxon>
        <taxon>Bacillaceae</taxon>
        <taxon>Virgibacillus</taxon>
    </lineage>
</organism>
<dbReference type="Proteomes" id="UP001500866">
    <property type="component" value="Unassembled WGS sequence"/>
</dbReference>
<dbReference type="InterPro" id="IPR057336">
    <property type="entry name" value="GerAC_N"/>
</dbReference>